<reference evidence="1" key="1">
    <citation type="journal article" date="2020" name="Stud. Mycol.">
        <title>101 Dothideomycetes genomes: a test case for predicting lifestyles and emergence of pathogens.</title>
        <authorList>
            <person name="Haridas S."/>
            <person name="Albert R."/>
            <person name="Binder M."/>
            <person name="Bloem J."/>
            <person name="Labutti K."/>
            <person name="Salamov A."/>
            <person name="Andreopoulos B."/>
            <person name="Baker S."/>
            <person name="Barry K."/>
            <person name="Bills G."/>
            <person name="Bluhm B."/>
            <person name="Cannon C."/>
            <person name="Castanera R."/>
            <person name="Culley D."/>
            <person name="Daum C."/>
            <person name="Ezra D."/>
            <person name="Gonzalez J."/>
            <person name="Henrissat B."/>
            <person name="Kuo A."/>
            <person name="Liang C."/>
            <person name="Lipzen A."/>
            <person name="Lutzoni F."/>
            <person name="Magnuson J."/>
            <person name="Mondo S."/>
            <person name="Nolan M."/>
            <person name="Ohm R."/>
            <person name="Pangilinan J."/>
            <person name="Park H.-J."/>
            <person name="Ramirez L."/>
            <person name="Alfaro M."/>
            <person name="Sun H."/>
            <person name="Tritt A."/>
            <person name="Yoshinaga Y."/>
            <person name="Zwiers L.-H."/>
            <person name="Turgeon B."/>
            <person name="Goodwin S."/>
            <person name="Spatafora J."/>
            <person name="Crous P."/>
            <person name="Grigoriev I."/>
        </authorList>
    </citation>
    <scope>NUCLEOTIDE SEQUENCE</scope>
    <source>
        <strain evidence="1">CBS 113818</strain>
    </source>
</reference>
<gene>
    <name evidence="1" type="ORF">CC86DRAFT_254038</name>
</gene>
<dbReference type="EMBL" id="MU006231">
    <property type="protein sequence ID" value="KAF2823984.1"/>
    <property type="molecule type" value="Genomic_DNA"/>
</dbReference>
<dbReference type="OrthoDB" id="5280838at2759"/>
<dbReference type="AlphaFoldDB" id="A0A6A6ZU57"/>
<protein>
    <submittedName>
        <fullName evidence="1">Uncharacterized protein</fullName>
    </submittedName>
</protein>
<sequence length="266" mass="30236">LYNQIFGAFYKFALRIPSDTINTTLSFCESILKITGDLGCTDLIRDQIATALQAHRHALYTAIKEDPARWLKLAISLENDALYTEAFIHIVGAHPCSPWPTKPSALPDEIQKPVARKAEKLDQLCTEIERELLLLTIQVRTGPVQPQEHSQFDTWLVVQTFRDQLAREFHQLENSRSRSMKRGLMFRKIKQGGSSYMPYAEMRRLMTRIMPSAVENLEEDLGLMKEFASKIAEALAANELMLEVGAHGVGYLTCVKVRLEDMPWNA</sequence>
<name>A0A6A6ZU57_9PLEO</name>
<feature type="non-terminal residue" evidence="1">
    <location>
        <position position="1"/>
    </location>
</feature>
<accession>A0A6A6ZU57</accession>
<dbReference type="Proteomes" id="UP000799424">
    <property type="component" value="Unassembled WGS sequence"/>
</dbReference>
<keyword evidence="2" id="KW-1185">Reference proteome</keyword>
<dbReference type="PANTHER" id="PTHR38119:SF1">
    <property type="entry name" value="BTB DOMAIN-CONTAINING PROTEIN"/>
    <property type="match status" value="1"/>
</dbReference>
<dbReference type="PANTHER" id="PTHR38119">
    <property type="entry name" value="BTB DOMAIN-CONTAINING PROTEIN-RELATED"/>
    <property type="match status" value="1"/>
</dbReference>
<proteinExistence type="predicted"/>
<feature type="non-terminal residue" evidence="1">
    <location>
        <position position="266"/>
    </location>
</feature>
<organism evidence="1 2">
    <name type="scientific">Ophiobolus disseminans</name>
    <dbReference type="NCBI Taxonomy" id="1469910"/>
    <lineage>
        <taxon>Eukaryota</taxon>
        <taxon>Fungi</taxon>
        <taxon>Dikarya</taxon>
        <taxon>Ascomycota</taxon>
        <taxon>Pezizomycotina</taxon>
        <taxon>Dothideomycetes</taxon>
        <taxon>Pleosporomycetidae</taxon>
        <taxon>Pleosporales</taxon>
        <taxon>Pleosporineae</taxon>
        <taxon>Phaeosphaeriaceae</taxon>
        <taxon>Ophiobolus</taxon>
    </lineage>
</organism>
<evidence type="ECO:0000313" key="2">
    <source>
        <dbReference type="Proteomes" id="UP000799424"/>
    </source>
</evidence>
<evidence type="ECO:0000313" key="1">
    <source>
        <dbReference type="EMBL" id="KAF2823984.1"/>
    </source>
</evidence>